<proteinExistence type="predicted"/>
<evidence type="ECO:0000256" key="2">
    <source>
        <dbReference type="ARBA" id="ARBA00022771"/>
    </source>
</evidence>
<accession>A0AAF0XBW9</accession>
<keyword evidence="3" id="KW-0862">Zinc</keyword>
<evidence type="ECO:0000313" key="8">
    <source>
        <dbReference type="EMBL" id="WOH04169.1"/>
    </source>
</evidence>
<dbReference type="InterPro" id="IPR013083">
    <property type="entry name" value="Znf_RING/FYVE/PHD"/>
</dbReference>
<dbReference type="Gene3D" id="3.30.40.10">
    <property type="entry name" value="Zinc/RING finger domain, C3HC4 (zinc finger)"/>
    <property type="match status" value="1"/>
</dbReference>
<organism evidence="8 9">
    <name type="scientific">Daucus carota subsp. sativus</name>
    <name type="common">Carrot</name>
    <dbReference type="NCBI Taxonomy" id="79200"/>
    <lineage>
        <taxon>Eukaryota</taxon>
        <taxon>Viridiplantae</taxon>
        <taxon>Streptophyta</taxon>
        <taxon>Embryophyta</taxon>
        <taxon>Tracheophyta</taxon>
        <taxon>Spermatophyta</taxon>
        <taxon>Magnoliopsida</taxon>
        <taxon>eudicotyledons</taxon>
        <taxon>Gunneridae</taxon>
        <taxon>Pentapetalae</taxon>
        <taxon>asterids</taxon>
        <taxon>campanulids</taxon>
        <taxon>Apiales</taxon>
        <taxon>Apiaceae</taxon>
        <taxon>Apioideae</taxon>
        <taxon>Scandiceae</taxon>
        <taxon>Daucinae</taxon>
        <taxon>Daucus</taxon>
        <taxon>Daucus sect. Daucus</taxon>
    </lineage>
</organism>
<dbReference type="GO" id="GO:0003682">
    <property type="term" value="F:chromatin binding"/>
    <property type="evidence" value="ECO:0007669"/>
    <property type="project" value="InterPro"/>
</dbReference>
<reference evidence="8" key="2">
    <citation type="submission" date="2022-03" db="EMBL/GenBank/DDBJ databases">
        <title>Draft title - Genomic analysis of global carrot germplasm unveils the trajectory of domestication and the origin of high carotenoid orange carrot.</title>
        <authorList>
            <person name="Iorizzo M."/>
            <person name="Ellison S."/>
            <person name="Senalik D."/>
            <person name="Macko-Podgorni A."/>
            <person name="Grzebelus D."/>
            <person name="Bostan H."/>
            <person name="Rolling W."/>
            <person name="Curaba J."/>
            <person name="Simon P."/>
        </authorList>
    </citation>
    <scope>NUCLEOTIDE SEQUENCE</scope>
    <source>
        <tissue evidence="8">Leaf</tissue>
    </source>
</reference>
<dbReference type="InterPro" id="IPR001965">
    <property type="entry name" value="Znf_PHD"/>
</dbReference>
<dbReference type="SUPFAM" id="SSF57903">
    <property type="entry name" value="FYVE/PHD zinc finger"/>
    <property type="match status" value="1"/>
</dbReference>
<feature type="domain" description="PHD-type" evidence="6">
    <location>
        <begin position="374"/>
        <end position="426"/>
    </location>
</feature>
<dbReference type="Proteomes" id="UP000077755">
    <property type="component" value="Chromosome 6"/>
</dbReference>
<reference evidence="8" key="1">
    <citation type="journal article" date="2016" name="Nat. Genet.">
        <title>A high-quality carrot genome assembly provides new insights into carotenoid accumulation and asterid genome evolution.</title>
        <authorList>
            <person name="Iorizzo M."/>
            <person name="Ellison S."/>
            <person name="Senalik D."/>
            <person name="Zeng P."/>
            <person name="Satapoomin P."/>
            <person name="Huang J."/>
            <person name="Bowman M."/>
            <person name="Iovene M."/>
            <person name="Sanseverino W."/>
            <person name="Cavagnaro P."/>
            <person name="Yildiz M."/>
            <person name="Macko-Podgorni A."/>
            <person name="Moranska E."/>
            <person name="Grzebelus E."/>
            <person name="Grzebelus D."/>
            <person name="Ashrafi H."/>
            <person name="Zheng Z."/>
            <person name="Cheng S."/>
            <person name="Spooner D."/>
            <person name="Van Deynze A."/>
            <person name="Simon P."/>
        </authorList>
    </citation>
    <scope>NUCLEOTIDE SEQUENCE</scope>
    <source>
        <tissue evidence="8">Leaf</tissue>
    </source>
</reference>
<dbReference type="SMART" id="SM00249">
    <property type="entry name" value="PHD"/>
    <property type="match status" value="1"/>
</dbReference>
<dbReference type="Pfam" id="PF25073">
    <property type="entry name" value="DUF7797"/>
    <property type="match status" value="1"/>
</dbReference>
<evidence type="ECO:0000256" key="3">
    <source>
        <dbReference type="ARBA" id="ARBA00022833"/>
    </source>
</evidence>
<dbReference type="Pfam" id="PF00628">
    <property type="entry name" value="PHD"/>
    <property type="match status" value="1"/>
</dbReference>
<keyword evidence="1" id="KW-0479">Metal-binding</keyword>
<dbReference type="GO" id="GO:0008270">
    <property type="term" value="F:zinc ion binding"/>
    <property type="evidence" value="ECO:0007669"/>
    <property type="project" value="UniProtKB-KW"/>
</dbReference>
<feature type="compositionally biased region" description="Polar residues" evidence="5">
    <location>
        <begin position="175"/>
        <end position="186"/>
    </location>
</feature>
<feature type="region of interest" description="Disordered" evidence="5">
    <location>
        <begin position="175"/>
        <end position="224"/>
    </location>
</feature>
<evidence type="ECO:0000256" key="5">
    <source>
        <dbReference type="SAM" id="MobiDB-lite"/>
    </source>
</evidence>
<evidence type="ECO:0000256" key="4">
    <source>
        <dbReference type="PROSITE-ProRule" id="PRU00146"/>
    </source>
</evidence>
<feature type="region of interest" description="Disordered" evidence="5">
    <location>
        <begin position="1"/>
        <end position="25"/>
    </location>
</feature>
<feature type="domain" description="BAH" evidence="7">
    <location>
        <begin position="743"/>
        <end position="870"/>
    </location>
</feature>
<dbReference type="PROSITE" id="PS50016">
    <property type="entry name" value="ZF_PHD_2"/>
    <property type="match status" value="1"/>
</dbReference>
<evidence type="ECO:0000259" key="6">
    <source>
        <dbReference type="PROSITE" id="PS50016"/>
    </source>
</evidence>
<keyword evidence="9" id="KW-1185">Reference proteome</keyword>
<evidence type="ECO:0000313" key="9">
    <source>
        <dbReference type="Proteomes" id="UP000077755"/>
    </source>
</evidence>
<name>A0AAF0XBW9_DAUCS</name>
<evidence type="ECO:0000256" key="1">
    <source>
        <dbReference type="ARBA" id="ARBA00022723"/>
    </source>
</evidence>
<dbReference type="InterPro" id="IPR001025">
    <property type="entry name" value="BAH_dom"/>
</dbReference>
<dbReference type="AlphaFoldDB" id="A0AAF0XBW9"/>
<dbReference type="PROSITE" id="PS01359">
    <property type="entry name" value="ZF_PHD_1"/>
    <property type="match status" value="1"/>
</dbReference>
<dbReference type="EMBL" id="CP093348">
    <property type="protein sequence ID" value="WOH04169.1"/>
    <property type="molecule type" value="Genomic_DNA"/>
</dbReference>
<dbReference type="InterPro" id="IPR019787">
    <property type="entry name" value="Znf_PHD-finger"/>
</dbReference>
<evidence type="ECO:0008006" key="10">
    <source>
        <dbReference type="Google" id="ProtNLM"/>
    </source>
</evidence>
<dbReference type="InterPro" id="IPR019786">
    <property type="entry name" value="Zinc_finger_PHD-type_CS"/>
</dbReference>
<evidence type="ECO:0000259" key="7">
    <source>
        <dbReference type="PROSITE" id="PS51038"/>
    </source>
</evidence>
<protein>
    <recommendedName>
        <fullName evidence="10">PHD-type domain-containing protein</fullName>
    </recommendedName>
</protein>
<dbReference type="PROSITE" id="PS51038">
    <property type="entry name" value="BAH"/>
    <property type="match status" value="1"/>
</dbReference>
<dbReference type="PANTHER" id="PTHR47527:SF3">
    <property type="entry name" value="RING_FYVE_PHD ZINC FINGER SUPERFAMILY PROTEIN"/>
    <property type="match status" value="1"/>
</dbReference>
<dbReference type="Gene3D" id="2.30.30.490">
    <property type="match status" value="1"/>
</dbReference>
<dbReference type="PANTHER" id="PTHR47527">
    <property type="entry name" value="RING/FYVE/PHD ZINC FINGER SUPERFAMILY PROTEIN"/>
    <property type="match status" value="1"/>
</dbReference>
<dbReference type="InterPro" id="IPR056699">
    <property type="entry name" value="DUF7797"/>
</dbReference>
<dbReference type="InterPro" id="IPR043151">
    <property type="entry name" value="BAH_sf"/>
</dbReference>
<feature type="compositionally biased region" description="Polar residues" evidence="5">
    <location>
        <begin position="198"/>
        <end position="210"/>
    </location>
</feature>
<sequence>MDSIGVAEASGQSVRSEGSKRLSENEELDVRLVKKAKNGGELGDRVRKVAEIVLVLATMGKIRGGEVPSGVEMEMMEDARARLVEVSEQFAPKDVFPTQVFGSIIEDLGLDCSRERKLGFQPPKVSIGQRVNITKQKMENSEKYALQSANYISQAAESNIRSSVQIHSGVQTFSLEKTSPGPSSLGLQPVSASGPVSAANSTSLPYQLPTSEVRPSVSSGLPSRNIGKHNSALALARADRPFYTLTGKSNGVSYTSQVQANSFGDNTKPPTWTVQSQASPSAKTVLDNNASFHASIKGGATGMSTMSRPFMNQTTSVNPLGAHQHIQQGARFVQSPSQSNSHDDIGKIVQKLLQQQILKHPIWTPPSRDYMNKSVPCQICKLVISEVDNVLVCDACEKGYHLNCLQMLNPKSLPKAEWQCGKCFSLSGGKPLPPKYGRVTRNSTVLKVSSPATEVHLSADQNVGVIDVKDKLKRTAINVNSGIQSAPPGALDKSNHSLATAQMGDGKIMRGNGATSTEGECVEEHPSRCSPNNLMRIPGVPIGTSNHFAIDAELADLKVMQRNGSLSSNGKKAGEHPSEPVANNLVVTLGASNVTHDDLKVERLTEEKLDPKCNSQPSAECVVVGSTFDDSQTLGHNKDNVQTELTNRSAIPSKQCPDTNTKMLELGKSCGKDFVEHKTHDNADKDNHGVSVLNHVETTGTGIGPEERGESLSDCLHDVDWIGDKIQVMDGKTYYQSYSTSGVLYKVQDHALFRINNNVSAPFKLQGMWEDSKTRSKWVIASRCYFPADLPEGVGRPCSPEMNEVYESNHDTILSAGLSEGLCKVLPSRTFTEETERRTRFEMEGSDNLCPLYICKWFYDEKKGLFRAVTG</sequence>
<gene>
    <name evidence="8" type="ORF">DCAR_0623577</name>
</gene>
<keyword evidence="2 4" id="KW-0863">Zinc-finger</keyword>
<dbReference type="InterPro" id="IPR011011">
    <property type="entry name" value="Znf_FYVE_PHD"/>
</dbReference>